<evidence type="ECO:0000313" key="3">
    <source>
        <dbReference type="Proteomes" id="UP000019763"/>
    </source>
</evidence>
<sequence>MEKKIALEDLIEVRDKYLDTCHPDWVRKFRSLVSDQKKAIPQLDLTPLLTTREFRDAQRNGPPTFSKQNSTSTPSKSYVPPPMPPRQPPRGLEEIMREDSPVYSSLDSDPHRRQREQKYGFEAVEDIESLMFDPMSLIAQLKRKKASIPKLFEVKLRIISQAIYHPTIENSELLIDALDTIRNEGVISQRQRDRPLISIIAYGKDATMERMESGTLDRPLNIYAKSSRKKPGDNKSPKKSYEQKNGSSNNQQSNYKGKKPYNKNRRNSYKPTEATNNWTETSK</sequence>
<protein>
    <submittedName>
        <fullName evidence="2">Uncharacterized protein</fullName>
    </submittedName>
</protein>
<feature type="compositionally biased region" description="Pro residues" evidence="1">
    <location>
        <begin position="79"/>
        <end position="88"/>
    </location>
</feature>
<dbReference type="GeneID" id="22914322"/>
<dbReference type="RefSeq" id="XP_011131901.1">
    <property type="nucleotide sequence ID" value="XM_011133599.1"/>
</dbReference>
<keyword evidence="3" id="KW-1185">Reference proteome</keyword>
<evidence type="ECO:0000313" key="2">
    <source>
        <dbReference type="EMBL" id="EZG52126.1"/>
    </source>
</evidence>
<accession>A0A023B2F8</accession>
<dbReference type="Proteomes" id="UP000019763">
    <property type="component" value="Unassembled WGS sequence"/>
</dbReference>
<organism evidence="2 3">
    <name type="scientific">Gregarina niphandrodes</name>
    <name type="common">Septate eugregarine</name>
    <dbReference type="NCBI Taxonomy" id="110365"/>
    <lineage>
        <taxon>Eukaryota</taxon>
        <taxon>Sar</taxon>
        <taxon>Alveolata</taxon>
        <taxon>Apicomplexa</taxon>
        <taxon>Conoidasida</taxon>
        <taxon>Gregarinasina</taxon>
        <taxon>Eugregarinorida</taxon>
        <taxon>Gregarinidae</taxon>
        <taxon>Gregarina</taxon>
    </lineage>
</organism>
<feature type="region of interest" description="Disordered" evidence="1">
    <location>
        <begin position="211"/>
        <end position="283"/>
    </location>
</feature>
<feature type="compositionally biased region" description="Basic residues" evidence="1">
    <location>
        <begin position="256"/>
        <end position="268"/>
    </location>
</feature>
<dbReference type="AlphaFoldDB" id="A0A023B2F8"/>
<feature type="compositionally biased region" description="Polar residues" evidence="1">
    <location>
        <begin position="269"/>
        <end position="283"/>
    </location>
</feature>
<feature type="region of interest" description="Disordered" evidence="1">
    <location>
        <begin position="57"/>
        <end position="92"/>
    </location>
</feature>
<gene>
    <name evidence="2" type="ORF">GNI_123090</name>
</gene>
<evidence type="ECO:0000256" key="1">
    <source>
        <dbReference type="SAM" id="MobiDB-lite"/>
    </source>
</evidence>
<proteinExistence type="predicted"/>
<feature type="compositionally biased region" description="Low complexity" evidence="1">
    <location>
        <begin position="243"/>
        <end position="255"/>
    </location>
</feature>
<dbReference type="VEuPathDB" id="CryptoDB:GNI_123090"/>
<comment type="caution">
    <text evidence="2">The sequence shown here is derived from an EMBL/GenBank/DDBJ whole genome shotgun (WGS) entry which is preliminary data.</text>
</comment>
<feature type="compositionally biased region" description="Basic and acidic residues" evidence="1">
    <location>
        <begin position="230"/>
        <end position="242"/>
    </location>
</feature>
<feature type="compositionally biased region" description="Polar residues" evidence="1">
    <location>
        <begin position="61"/>
        <end position="76"/>
    </location>
</feature>
<name>A0A023B2F8_GRENI</name>
<reference evidence="2" key="1">
    <citation type="submission" date="2013-12" db="EMBL/GenBank/DDBJ databases">
        <authorList>
            <person name="Omoto C.K."/>
            <person name="Sibley D."/>
            <person name="Venepally P."/>
            <person name="Hadjithomas M."/>
            <person name="Karamycheva S."/>
            <person name="Brunk B."/>
            <person name="Roos D."/>
            <person name="Caler E."/>
            <person name="Lorenzi H."/>
        </authorList>
    </citation>
    <scope>NUCLEOTIDE SEQUENCE</scope>
</reference>
<dbReference type="EMBL" id="AFNH02000919">
    <property type="protein sequence ID" value="EZG52126.1"/>
    <property type="molecule type" value="Genomic_DNA"/>
</dbReference>